<name>X1PIF0_9ZZZZ</name>
<dbReference type="AlphaFoldDB" id="X1PIF0"/>
<comment type="caution">
    <text evidence="1">The sequence shown here is derived from an EMBL/GenBank/DDBJ whole genome shotgun (WGS) entry which is preliminary data.</text>
</comment>
<proteinExistence type="predicted"/>
<feature type="non-terminal residue" evidence="1">
    <location>
        <position position="72"/>
    </location>
</feature>
<accession>X1PIF0</accession>
<evidence type="ECO:0000313" key="1">
    <source>
        <dbReference type="EMBL" id="GAI30649.1"/>
    </source>
</evidence>
<organism evidence="1">
    <name type="scientific">marine sediment metagenome</name>
    <dbReference type="NCBI Taxonomy" id="412755"/>
    <lineage>
        <taxon>unclassified sequences</taxon>
        <taxon>metagenomes</taxon>
        <taxon>ecological metagenomes</taxon>
    </lineage>
</organism>
<reference evidence="1" key="1">
    <citation type="journal article" date="2014" name="Front. Microbiol.">
        <title>High frequency of phylogenetically diverse reductive dehalogenase-homologous genes in deep subseafloor sedimentary metagenomes.</title>
        <authorList>
            <person name="Kawai M."/>
            <person name="Futagami T."/>
            <person name="Toyoda A."/>
            <person name="Takaki Y."/>
            <person name="Nishi S."/>
            <person name="Hori S."/>
            <person name="Arai W."/>
            <person name="Tsubouchi T."/>
            <person name="Morono Y."/>
            <person name="Uchiyama I."/>
            <person name="Ito T."/>
            <person name="Fujiyama A."/>
            <person name="Inagaki F."/>
            <person name="Takami H."/>
        </authorList>
    </citation>
    <scope>NUCLEOTIDE SEQUENCE</scope>
    <source>
        <strain evidence="1">Expedition CK06-06</strain>
    </source>
</reference>
<gene>
    <name evidence="1" type="ORF">S06H3_25055</name>
</gene>
<protein>
    <submittedName>
        <fullName evidence="1">Uncharacterized protein</fullName>
    </submittedName>
</protein>
<sequence length="72" mass="8424">DIIGWESSAIYVRYNIVDPQIENYRKRTRLETLKGSKLPLLEAMRPGDLDALSGMMLAQIHRNAREYFKLKE</sequence>
<feature type="non-terminal residue" evidence="1">
    <location>
        <position position="1"/>
    </location>
</feature>
<dbReference type="EMBL" id="BARV01014256">
    <property type="protein sequence ID" value="GAI30649.1"/>
    <property type="molecule type" value="Genomic_DNA"/>
</dbReference>